<dbReference type="InterPro" id="IPR000834">
    <property type="entry name" value="Peptidase_M14"/>
</dbReference>
<evidence type="ECO:0000256" key="5">
    <source>
        <dbReference type="ARBA" id="ARBA00022833"/>
    </source>
</evidence>
<evidence type="ECO:0000256" key="3">
    <source>
        <dbReference type="ARBA" id="ARBA00022670"/>
    </source>
</evidence>
<dbReference type="AlphaFoldDB" id="A0A6M5Y7U6"/>
<evidence type="ECO:0000313" key="10">
    <source>
        <dbReference type="EMBL" id="QJW88802.1"/>
    </source>
</evidence>
<dbReference type="EMBL" id="CP053435">
    <property type="protein sequence ID" value="QJW88802.1"/>
    <property type="molecule type" value="Genomic_DNA"/>
</dbReference>
<protein>
    <submittedName>
        <fullName evidence="10">Peptidase</fullName>
    </submittedName>
</protein>
<keyword evidence="11" id="KW-1185">Reference proteome</keyword>
<keyword evidence="8" id="KW-0732">Signal</keyword>
<evidence type="ECO:0000256" key="4">
    <source>
        <dbReference type="ARBA" id="ARBA00022801"/>
    </source>
</evidence>
<dbReference type="CDD" id="cd06240">
    <property type="entry name" value="M14-like"/>
    <property type="match status" value="1"/>
</dbReference>
<organism evidence="10 11">
    <name type="scientific">Spirosoma taeanense</name>
    <dbReference type="NCBI Taxonomy" id="2735870"/>
    <lineage>
        <taxon>Bacteria</taxon>
        <taxon>Pseudomonadati</taxon>
        <taxon>Bacteroidota</taxon>
        <taxon>Cytophagia</taxon>
        <taxon>Cytophagales</taxon>
        <taxon>Cytophagaceae</taxon>
        <taxon>Spirosoma</taxon>
    </lineage>
</organism>
<dbReference type="PANTHER" id="PTHR11705:SF143">
    <property type="entry name" value="SLL0236 PROTEIN"/>
    <property type="match status" value="1"/>
</dbReference>
<feature type="compositionally biased region" description="Polar residues" evidence="7">
    <location>
        <begin position="731"/>
        <end position="741"/>
    </location>
</feature>
<feature type="region of interest" description="Disordered" evidence="7">
    <location>
        <begin position="731"/>
        <end position="751"/>
    </location>
</feature>
<keyword evidence="6" id="KW-0482">Metalloprotease</keyword>
<evidence type="ECO:0000256" key="1">
    <source>
        <dbReference type="ARBA" id="ARBA00001947"/>
    </source>
</evidence>
<dbReference type="SUPFAM" id="SSF53187">
    <property type="entry name" value="Zn-dependent exopeptidases"/>
    <property type="match status" value="1"/>
</dbReference>
<dbReference type="GO" id="GO:0005615">
    <property type="term" value="C:extracellular space"/>
    <property type="evidence" value="ECO:0007669"/>
    <property type="project" value="TreeGrafter"/>
</dbReference>
<proteinExistence type="inferred from homology"/>
<gene>
    <name evidence="10" type="ORF">HNV11_05100</name>
</gene>
<reference evidence="10 11" key="1">
    <citation type="submission" date="2020-05" db="EMBL/GenBank/DDBJ databases">
        <title>Genome sequencing of Spirosoma sp. TS118.</title>
        <authorList>
            <person name="Lee J.-H."/>
            <person name="Jeong S."/>
            <person name="Zhao L."/>
            <person name="Jung J.-H."/>
            <person name="Kim M.-K."/>
            <person name="Lim S."/>
        </authorList>
    </citation>
    <scope>NUCLEOTIDE SEQUENCE [LARGE SCALE GENOMIC DNA]</scope>
    <source>
        <strain evidence="10 11">TS118</strain>
    </source>
</reference>
<evidence type="ECO:0000256" key="7">
    <source>
        <dbReference type="SAM" id="MobiDB-lite"/>
    </source>
</evidence>
<feature type="chain" id="PRO_5026956222" evidence="8">
    <location>
        <begin position="24"/>
        <end position="936"/>
    </location>
</feature>
<name>A0A6M5Y7U6_9BACT</name>
<evidence type="ECO:0000259" key="9">
    <source>
        <dbReference type="SMART" id="SM00631"/>
    </source>
</evidence>
<evidence type="ECO:0000256" key="6">
    <source>
        <dbReference type="ARBA" id="ARBA00023049"/>
    </source>
</evidence>
<keyword evidence="5" id="KW-0862">Zinc</keyword>
<sequence length="936" mass="103688">MIHQLYRRFFFAMICCLSVAAQAQTLPTPKEHFGFSIGDDYQLATYTQTEAYFKKLAAQSDRVKLVDIGATEEGRRQCMLIVSSPANLKNLARYQEISQRMARAENLTDEQAHALANEGKAVVWIDGGLHATETVGTHQLIETAWQLLSRNDPETLRILDQVVILLTHANPDGQELVTNWYMREQQPTKRSLENLPRLYQKYVGHDNNRDFFIMNMKESQNLGHQLFIEWLPQIMYNHHQRGPAGSVLAGPPYRDPFNYVFDPLMITGIDALGAAMYNRLNVENKPGYTRLGGSSFSTWYNGGLRTTTEFHNMIGLLTEIIGGPTPEEVPLVPQRLIPNGATPNPVAPQKWNFRQSIDYSLSLNYAVLDYAARHHDELLFNIYRMGKNSIEHGNRDYWTPYPKRIDAINQAYRNDQKKAAPAESGNTNSDPFGWSNRGGIPAKYYDSVLKDPTLRDPRGYILSAAQPDFPTAVSFINALIKTGLVVHKATADFTVAGKSYPAGSYVVKTNQAFRPHVLDMFEPQDHPNDFQYPGGPPIRPYDSAGWTLAYQMGVQFDRLLEDFDGPFARVPYGELQKPTGGLKAGSSVAGYTLSPRANYSFTVVNDLLKAGVDVYRLSGGRTGKSVVEPGTFFVPASAKARTALEKSAADSGLEVMGVAQRPSGVAGKVKPQRIALWDTYGGSMASGWVRWLAEQYHFPAQVIYAQDIDAGNLHKKYDVIVFVTRAIPATGSQESEANRTPASREPKAEELPTEYRPWLGRITASKSIPQLKQFMEDGGSVVTIGSSTNLAYHLGLPVKNALVEMTASGQSRPLPGEKYYVPGSILRVSMDSTQQATWGMPSQGDVYFDASPVFKIAPDAIANGSVKPLAWFSSAHPLRSGWAWGQSYLQDGVTAFMAPVGSGKLYAFGPEITFRAQAHGTFKLLFNQLYATAVTP</sequence>
<keyword evidence="3" id="KW-0645">Protease</keyword>
<comment type="cofactor">
    <cofactor evidence="1">
        <name>Zn(2+)</name>
        <dbReference type="ChEBI" id="CHEBI:29105"/>
    </cofactor>
</comment>
<evidence type="ECO:0000256" key="2">
    <source>
        <dbReference type="ARBA" id="ARBA00005988"/>
    </source>
</evidence>
<dbReference type="GO" id="GO:0006508">
    <property type="term" value="P:proteolysis"/>
    <property type="evidence" value="ECO:0007669"/>
    <property type="project" value="UniProtKB-KW"/>
</dbReference>
<feature type="domain" description="Peptidase M14" evidence="9">
    <location>
        <begin position="43"/>
        <end position="319"/>
    </location>
</feature>
<dbReference type="PANTHER" id="PTHR11705">
    <property type="entry name" value="PROTEASE FAMILY M14 CARBOXYPEPTIDASE A,B"/>
    <property type="match status" value="1"/>
</dbReference>
<dbReference type="GO" id="GO:0004181">
    <property type="term" value="F:metallocarboxypeptidase activity"/>
    <property type="evidence" value="ECO:0007669"/>
    <property type="project" value="InterPro"/>
</dbReference>
<dbReference type="Proteomes" id="UP000502756">
    <property type="component" value="Chromosome"/>
</dbReference>
<dbReference type="SMART" id="SM00631">
    <property type="entry name" value="Zn_pept"/>
    <property type="match status" value="1"/>
</dbReference>
<dbReference type="KEGG" id="stae:HNV11_05100"/>
<evidence type="ECO:0000256" key="8">
    <source>
        <dbReference type="SAM" id="SignalP"/>
    </source>
</evidence>
<comment type="similarity">
    <text evidence="2">Belongs to the peptidase M14 family.</text>
</comment>
<dbReference type="GO" id="GO:0008270">
    <property type="term" value="F:zinc ion binding"/>
    <property type="evidence" value="ECO:0007669"/>
    <property type="project" value="InterPro"/>
</dbReference>
<feature type="signal peptide" evidence="8">
    <location>
        <begin position="1"/>
        <end position="23"/>
    </location>
</feature>
<dbReference type="Pfam" id="PF00246">
    <property type="entry name" value="Peptidase_M14"/>
    <property type="match status" value="1"/>
</dbReference>
<accession>A0A6M5Y7U6</accession>
<feature type="region of interest" description="Disordered" evidence="7">
    <location>
        <begin position="415"/>
        <end position="434"/>
    </location>
</feature>
<dbReference type="Gene3D" id="3.40.630.10">
    <property type="entry name" value="Zn peptidases"/>
    <property type="match status" value="1"/>
</dbReference>
<keyword evidence="4" id="KW-0378">Hydrolase</keyword>
<evidence type="ECO:0000313" key="11">
    <source>
        <dbReference type="Proteomes" id="UP000502756"/>
    </source>
</evidence>